<comment type="caution">
    <text evidence="1">The sequence shown here is derived from an EMBL/GenBank/DDBJ whole genome shotgun (WGS) entry which is preliminary data.</text>
</comment>
<dbReference type="Pfam" id="PF05762">
    <property type="entry name" value="VWA_CoxE"/>
    <property type="match status" value="1"/>
</dbReference>
<organism evidence="1 2">
    <name type="scientific">Lentihominibacter faecis</name>
    <dbReference type="NCBI Taxonomy" id="2764712"/>
    <lineage>
        <taxon>Bacteria</taxon>
        <taxon>Bacillati</taxon>
        <taxon>Bacillota</taxon>
        <taxon>Clostridia</taxon>
        <taxon>Peptostreptococcales</taxon>
        <taxon>Anaerovoracaceae</taxon>
        <taxon>Lentihominibacter</taxon>
    </lineage>
</organism>
<sequence>MFLEFFYLLRAKGLEVSINEWMTLMEALDKGLAHSSFLSFYYLCRSILIKTEADYDKFDAVFAEYFKDVHTPEDLPAEFWKWLSEDEQERDINDMGTGDEWPKELEEVLRLFRERIEEQKEKHDGGTYWIGTGGTSTMGRGGYHTTGIRTGGESRHKSALQIAGERNFKDFRQDKVLDIRQFQMAFRKLRQYSSRVDGMKTELDIDKTIDETCDNAGMLQLVYDKPRKNTVKLLLLIDSDGSMLPYSRMCNRLFQAVSKSNHFKDLKVYYFHNCIYDNLYNTPYCKRGDWVETNWVLSNLDSEYKVIFVGDAAMAPSELFRKGGNAIIGLGNEELGIEWLQKFNRRYKKKIWLNPIDKDSWNYTYGYKTIQAIREVFPMYELTLDGLDAGIKKLLVK</sequence>
<evidence type="ECO:0000313" key="2">
    <source>
        <dbReference type="Proteomes" id="UP000644115"/>
    </source>
</evidence>
<dbReference type="AlphaFoldDB" id="A0A923ND90"/>
<accession>A0A923ND90</accession>
<dbReference type="RefSeq" id="WP_249287422.1">
    <property type="nucleotide sequence ID" value="NZ_JACRWC010000107.1"/>
</dbReference>
<protein>
    <submittedName>
        <fullName evidence="1">VWA domain-containing protein</fullName>
    </submittedName>
</protein>
<dbReference type="PANTHER" id="PTHR39338:SF7">
    <property type="entry name" value="BLL6692 PROTEIN"/>
    <property type="match status" value="1"/>
</dbReference>
<reference evidence="1" key="1">
    <citation type="submission" date="2020-08" db="EMBL/GenBank/DDBJ databases">
        <authorList>
            <person name="Liu C."/>
            <person name="Sun Q."/>
        </authorList>
    </citation>
    <scope>NUCLEOTIDE SEQUENCE</scope>
    <source>
        <strain evidence="1">BX16</strain>
    </source>
</reference>
<name>A0A923ND90_9FIRM</name>
<gene>
    <name evidence="1" type="ORF">H8876_08725</name>
</gene>
<evidence type="ECO:0000313" key="1">
    <source>
        <dbReference type="EMBL" id="MBC6000081.1"/>
    </source>
</evidence>
<dbReference type="PANTHER" id="PTHR39338">
    <property type="entry name" value="BLL5662 PROTEIN-RELATED"/>
    <property type="match status" value="1"/>
</dbReference>
<dbReference type="EMBL" id="JACRWC010000107">
    <property type="protein sequence ID" value="MBC6000081.1"/>
    <property type="molecule type" value="Genomic_DNA"/>
</dbReference>
<dbReference type="Proteomes" id="UP000644115">
    <property type="component" value="Unassembled WGS sequence"/>
</dbReference>
<keyword evidence="2" id="KW-1185">Reference proteome</keyword>
<proteinExistence type="predicted"/>
<dbReference type="InterPro" id="IPR008912">
    <property type="entry name" value="Uncharacterised_CoxE"/>
</dbReference>